<accession>A0AA86QHP4</accession>
<evidence type="ECO:0000313" key="3">
    <source>
        <dbReference type="Proteomes" id="UP001642409"/>
    </source>
</evidence>
<protein>
    <submittedName>
        <fullName evidence="1">Uncharacterized protein</fullName>
    </submittedName>
</protein>
<proteinExistence type="predicted"/>
<organism evidence="1">
    <name type="scientific">Hexamita inflata</name>
    <dbReference type="NCBI Taxonomy" id="28002"/>
    <lineage>
        <taxon>Eukaryota</taxon>
        <taxon>Metamonada</taxon>
        <taxon>Diplomonadida</taxon>
        <taxon>Hexamitidae</taxon>
        <taxon>Hexamitinae</taxon>
        <taxon>Hexamita</taxon>
    </lineage>
</organism>
<dbReference type="EMBL" id="CATOUU010000851">
    <property type="protein sequence ID" value="CAI9954813.1"/>
    <property type="molecule type" value="Genomic_DNA"/>
</dbReference>
<name>A0AA86QHP4_9EUKA</name>
<evidence type="ECO:0000313" key="2">
    <source>
        <dbReference type="EMBL" id="CAL6055438.1"/>
    </source>
</evidence>
<dbReference type="Proteomes" id="UP001642409">
    <property type="component" value="Unassembled WGS sequence"/>
</dbReference>
<reference evidence="2 3" key="2">
    <citation type="submission" date="2024-07" db="EMBL/GenBank/DDBJ databases">
        <authorList>
            <person name="Akdeniz Z."/>
        </authorList>
    </citation>
    <scope>NUCLEOTIDE SEQUENCE [LARGE SCALE GENOMIC DNA]</scope>
</reference>
<comment type="caution">
    <text evidence="1">The sequence shown here is derived from an EMBL/GenBank/DDBJ whole genome shotgun (WGS) entry which is preliminary data.</text>
</comment>
<dbReference type="EMBL" id="CAXDID020000206">
    <property type="protein sequence ID" value="CAL6055438.1"/>
    <property type="molecule type" value="Genomic_DNA"/>
</dbReference>
<gene>
    <name evidence="1" type="ORF">HINF_LOCUS42458</name>
    <name evidence="2" type="ORF">HINF_LOCUS46544</name>
</gene>
<dbReference type="AlphaFoldDB" id="A0AA86QHP4"/>
<sequence length="253" mass="29916">MNQIQPDGQTTSINSKQEQIKVATLIVLSYTVVSQTKSWRNTGRKRLKWKLIQIRFGVYRRYGRNHNSRQNPINYQRNNYLVQRNAFRSKYRKMRVHSPQLFQQIRNRELFMAKILEKQRNHWQNKSRTISKRNLMGTQNQTFQTRINFYSSANASQAPVITDLSSKSRSTENKQLYQEIDKQLMVDMEEILHSNASSDALQQFAFDFKCQGGLGIILPGAYYDQMKVDQIQKIDYYIRENGDQITKEMNAKK</sequence>
<reference evidence="1" key="1">
    <citation type="submission" date="2023-06" db="EMBL/GenBank/DDBJ databases">
        <authorList>
            <person name="Kurt Z."/>
        </authorList>
    </citation>
    <scope>NUCLEOTIDE SEQUENCE</scope>
</reference>
<evidence type="ECO:0000313" key="1">
    <source>
        <dbReference type="EMBL" id="CAI9954813.1"/>
    </source>
</evidence>
<keyword evidence="3" id="KW-1185">Reference proteome</keyword>